<evidence type="ECO:0000313" key="1">
    <source>
        <dbReference type="EMBL" id="KAK1391223.1"/>
    </source>
</evidence>
<organism evidence="1 2">
    <name type="scientific">Heracleum sosnowskyi</name>
    <dbReference type="NCBI Taxonomy" id="360622"/>
    <lineage>
        <taxon>Eukaryota</taxon>
        <taxon>Viridiplantae</taxon>
        <taxon>Streptophyta</taxon>
        <taxon>Embryophyta</taxon>
        <taxon>Tracheophyta</taxon>
        <taxon>Spermatophyta</taxon>
        <taxon>Magnoliopsida</taxon>
        <taxon>eudicotyledons</taxon>
        <taxon>Gunneridae</taxon>
        <taxon>Pentapetalae</taxon>
        <taxon>asterids</taxon>
        <taxon>campanulids</taxon>
        <taxon>Apiales</taxon>
        <taxon>Apiaceae</taxon>
        <taxon>Apioideae</taxon>
        <taxon>apioid superclade</taxon>
        <taxon>Tordylieae</taxon>
        <taxon>Tordyliinae</taxon>
        <taxon>Heracleum</taxon>
    </lineage>
</organism>
<dbReference type="AlphaFoldDB" id="A0AAD8IU37"/>
<protein>
    <submittedName>
        <fullName evidence="1">Uncharacterized protein</fullName>
    </submittedName>
</protein>
<reference evidence="1" key="2">
    <citation type="submission" date="2023-05" db="EMBL/GenBank/DDBJ databases">
        <authorList>
            <person name="Schelkunov M.I."/>
        </authorList>
    </citation>
    <scope>NUCLEOTIDE SEQUENCE</scope>
    <source>
        <strain evidence="1">Hsosn_3</strain>
        <tissue evidence="1">Leaf</tissue>
    </source>
</reference>
<reference evidence="1" key="1">
    <citation type="submission" date="2023-02" db="EMBL/GenBank/DDBJ databases">
        <title>Genome of toxic invasive species Heracleum sosnowskyi carries increased number of genes despite the absence of recent whole-genome duplications.</title>
        <authorList>
            <person name="Schelkunov M."/>
            <person name="Shtratnikova V."/>
            <person name="Makarenko M."/>
            <person name="Klepikova A."/>
            <person name="Omelchenko D."/>
            <person name="Novikova G."/>
            <person name="Obukhova E."/>
            <person name="Bogdanov V."/>
            <person name="Penin A."/>
            <person name="Logacheva M."/>
        </authorList>
    </citation>
    <scope>NUCLEOTIDE SEQUENCE</scope>
    <source>
        <strain evidence="1">Hsosn_3</strain>
        <tissue evidence="1">Leaf</tissue>
    </source>
</reference>
<name>A0AAD8IU37_9APIA</name>
<dbReference type="Proteomes" id="UP001237642">
    <property type="component" value="Unassembled WGS sequence"/>
</dbReference>
<accession>A0AAD8IU37</accession>
<sequence>MAKKMRKMKGRKKLGSKTMRRQMVESEFQEVDQGQKQLYGTGIDDEGLNPGTMTSSVVSFLWNILKPILVFILEVYILGDLHCSPKTNYKPIYKEEECIGEGFLSRRYTGGCPFRTNFFLHLPSSSSSSFSSS</sequence>
<comment type="caution">
    <text evidence="1">The sequence shown here is derived from an EMBL/GenBank/DDBJ whole genome shotgun (WGS) entry which is preliminary data.</text>
</comment>
<evidence type="ECO:0000313" key="2">
    <source>
        <dbReference type="Proteomes" id="UP001237642"/>
    </source>
</evidence>
<dbReference type="EMBL" id="JAUIZM010000003">
    <property type="protein sequence ID" value="KAK1391223.1"/>
    <property type="molecule type" value="Genomic_DNA"/>
</dbReference>
<gene>
    <name evidence="1" type="ORF">POM88_010279</name>
</gene>
<proteinExistence type="predicted"/>
<keyword evidence="2" id="KW-1185">Reference proteome</keyword>